<evidence type="ECO:0000256" key="1">
    <source>
        <dbReference type="SAM" id="MobiDB-lite"/>
    </source>
</evidence>
<evidence type="ECO:0000313" key="2">
    <source>
        <dbReference type="EMBL" id="TFV36423.1"/>
    </source>
</evidence>
<dbReference type="EMBL" id="SPQT01000071">
    <property type="protein sequence ID" value="TFV36423.1"/>
    <property type="molecule type" value="Genomic_DNA"/>
</dbReference>
<reference evidence="2 3" key="1">
    <citation type="submission" date="2019-03" db="EMBL/GenBank/DDBJ databases">
        <title>Bradyrhizobium diversity isolated from nodules of Chamaecrista fasciculata.</title>
        <authorList>
            <person name="Klepa M.S."/>
            <person name="Urquiaga M.O."/>
            <person name="Hungria M."/>
            <person name="Delamuta J.R."/>
        </authorList>
    </citation>
    <scope>NUCLEOTIDE SEQUENCE [LARGE SCALE GENOMIC DNA]</scope>
    <source>
        <strain evidence="2 3">CNPSo 3448</strain>
    </source>
</reference>
<dbReference type="AlphaFoldDB" id="A0A4Y9L314"/>
<comment type="caution">
    <text evidence="2">The sequence shown here is derived from an EMBL/GenBank/DDBJ whole genome shotgun (WGS) entry which is preliminary data.</text>
</comment>
<evidence type="ECO:0000313" key="3">
    <source>
        <dbReference type="Proteomes" id="UP000297966"/>
    </source>
</evidence>
<sequence length="116" mass="12817">MGSFLGIGEGLEDLMLASDAYVYSYPLLTMEMTRRVLTNVPQLEAMRGPRGGGSRRRLANGGLKRIERSCQSKINDSENEVRHVSRNLAANTDEPILAHSHSQDPERTIARPLVAP</sequence>
<keyword evidence="3" id="KW-1185">Reference proteome</keyword>
<dbReference type="RefSeq" id="WP_167771689.1">
    <property type="nucleotide sequence ID" value="NZ_SPQT01000071.1"/>
</dbReference>
<accession>A0A4Y9L314</accession>
<organism evidence="2 3">
    <name type="scientific">Bradyrhizobium niftali</name>
    <dbReference type="NCBI Taxonomy" id="2560055"/>
    <lineage>
        <taxon>Bacteria</taxon>
        <taxon>Pseudomonadati</taxon>
        <taxon>Pseudomonadota</taxon>
        <taxon>Alphaproteobacteria</taxon>
        <taxon>Hyphomicrobiales</taxon>
        <taxon>Nitrobacteraceae</taxon>
        <taxon>Bradyrhizobium</taxon>
    </lineage>
</organism>
<gene>
    <name evidence="2" type="ORF">E4K65_45630</name>
</gene>
<proteinExistence type="predicted"/>
<feature type="region of interest" description="Disordered" evidence="1">
    <location>
        <begin position="88"/>
        <end position="116"/>
    </location>
</feature>
<name>A0A4Y9L314_9BRAD</name>
<protein>
    <submittedName>
        <fullName evidence="2">Uncharacterized protein</fullName>
    </submittedName>
</protein>
<dbReference type="Proteomes" id="UP000297966">
    <property type="component" value="Unassembled WGS sequence"/>
</dbReference>